<dbReference type="PIRSF" id="PIRSF000350">
    <property type="entry name" value="Mercury_reductase_MerA"/>
    <property type="match status" value="1"/>
</dbReference>
<dbReference type="PRINTS" id="PR00411">
    <property type="entry name" value="PNDRDTASEI"/>
</dbReference>
<evidence type="ECO:0000313" key="10">
    <source>
        <dbReference type="Proteomes" id="UP000594468"/>
    </source>
</evidence>
<sequence>MKYDVIVIGAGQAGPGMAAGYVGEGKKVALIEGDRLGGTCLNYGCRPTKALRASARVAHVARRAAEYGVNTGPVEVDFSKVMARKNDIIGSMQESTDEYFQNMEGLDLYYEYASFKGKENGLFQVQAGEHNLEAEVVYLNTGTSPFVPDIEGLDNVPYLTNQSILSLQERPEHMIVIGGGYVGLEFGQMFRRFGSEVTVIDRSEHIASHEDEDVQEAMESFLKDEGIKLVTSHVATKVTQADDGQIEVIVKHQGTGETTTLAGSHLLVALGRAPNTKKLNLDAIGVETDDKGFVPTDDKFHTNVEGIYALGDINKRGAFTHTSYQDYEIAWANHTGGDRSVKERIMAYVMFTDPPLGRVGMSEKDARQSDKRILMATYDMAKVSRARLDSETIGLFKVLVDADTEEILGATVMGMHADDVIAVFSNFMHTGASYKVMKEALPIHPTISEFIPTVLAELKPLE</sequence>
<feature type="disulfide bond" description="Redox-active" evidence="6">
    <location>
        <begin position="40"/>
        <end position="45"/>
    </location>
</feature>
<dbReference type="RefSeq" id="WP_195173111.1">
    <property type="nucleotide sequence ID" value="NZ_CP062983.1"/>
</dbReference>
<comment type="cofactor">
    <cofactor evidence="5">
        <name>FAD</name>
        <dbReference type="ChEBI" id="CHEBI:57692"/>
    </cofactor>
    <text evidence="5">Binds 1 FAD per subunit.</text>
</comment>
<keyword evidence="5" id="KW-0520">NAD</keyword>
<keyword evidence="3 5" id="KW-0274">FAD</keyword>
<evidence type="ECO:0000256" key="6">
    <source>
        <dbReference type="PIRSR" id="PIRSR000350-4"/>
    </source>
</evidence>
<keyword evidence="5" id="KW-0547">Nucleotide-binding</keyword>
<feature type="active site" description="Proton acceptor" evidence="4">
    <location>
        <position position="444"/>
    </location>
</feature>
<evidence type="ECO:0000313" key="9">
    <source>
        <dbReference type="EMBL" id="QPC85048.1"/>
    </source>
</evidence>
<feature type="binding site" evidence="5">
    <location>
        <position position="271"/>
    </location>
    <ligand>
        <name>NAD(+)</name>
        <dbReference type="ChEBI" id="CHEBI:57540"/>
    </ligand>
</feature>
<feature type="binding site" evidence="5">
    <location>
        <begin position="178"/>
        <end position="185"/>
    </location>
    <ligand>
        <name>NAD(+)</name>
        <dbReference type="ChEBI" id="CHEBI:57540"/>
    </ligand>
</feature>
<dbReference type="PANTHER" id="PTHR43014:SF2">
    <property type="entry name" value="MERCURIC REDUCTASE"/>
    <property type="match status" value="1"/>
</dbReference>
<dbReference type="AlphaFoldDB" id="A0A7S8IH50"/>
<dbReference type="InterPro" id="IPR036188">
    <property type="entry name" value="FAD/NAD-bd_sf"/>
</dbReference>
<dbReference type="InterPro" id="IPR023753">
    <property type="entry name" value="FAD/NAD-binding_dom"/>
</dbReference>
<dbReference type="Gene3D" id="3.50.50.60">
    <property type="entry name" value="FAD/NAD(P)-binding domain"/>
    <property type="match status" value="2"/>
</dbReference>
<comment type="similarity">
    <text evidence="1">Belongs to the class-I pyridine nucleotide-disulfide oxidoreductase family.</text>
</comment>
<feature type="binding site" evidence="5">
    <location>
        <position position="49"/>
    </location>
    <ligand>
        <name>FAD</name>
        <dbReference type="ChEBI" id="CHEBI:57692"/>
    </ligand>
</feature>
<dbReference type="PANTHER" id="PTHR43014">
    <property type="entry name" value="MERCURIC REDUCTASE"/>
    <property type="match status" value="1"/>
</dbReference>
<dbReference type="SUPFAM" id="SSF55424">
    <property type="entry name" value="FAD/NAD-linked reductases, dimerisation (C-terminal) domain"/>
    <property type="match status" value="1"/>
</dbReference>
<keyword evidence="10" id="KW-1185">Reference proteome</keyword>
<accession>A0A7S8IH50</accession>
<dbReference type="EMBL" id="CP062983">
    <property type="protein sequence ID" value="QPC85048.1"/>
    <property type="molecule type" value="Genomic_DNA"/>
</dbReference>
<feature type="domain" description="Pyridine nucleotide-disulphide oxidoreductase dimerisation" evidence="7">
    <location>
        <begin position="347"/>
        <end position="452"/>
    </location>
</feature>
<dbReference type="Gene3D" id="3.30.390.30">
    <property type="match status" value="1"/>
</dbReference>
<dbReference type="SUPFAM" id="SSF51905">
    <property type="entry name" value="FAD/NAD(P)-binding domain"/>
    <property type="match status" value="1"/>
</dbReference>
<feature type="domain" description="FAD/NAD(P)-binding" evidence="8">
    <location>
        <begin position="3"/>
        <end position="324"/>
    </location>
</feature>
<dbReference type="PRINTS" id="PR00368">
    <property type="entry name" value="FADPNR"/>
</dbReference>
<dbReference type="Pfam" id="PF07992">
    <property type="entry name" value="Pyr_redox_2"/>
    <property type="match status" value="1"/>
</dbReference>
<dbReference type="GO" id="GO:0003955">
    <property type="term" value="F:NAD(P)H dehydrogenase (quinone) activity"/>
    <property type="evidence" value="ECO:0007669"/>
    <property type="project" value="TreeGrafter"/>
</dbReference>
<evidence type="ECO:0000259" key="7">
    <source>
        <dbReference type="Pfam" id="PF02852"/>
    </source>
</evidence>
<dbReference type="Pfam" id="PF02852">
    <property type="entry name" value="Pyr_redox_dim"/>
    <property type="match status" value="1"/>
</dbReference>
<organism evidence="9 10">
    <name type="scientific">Phototrophicus methaneseepsis</name>
    <dbReference type="NCBI Taxonomy" id="2710758"/>
    <lineage>
        <taxon>Bacteria</taxon>
        <taxon>Bacillati</taxon>
        <taxon>Chloroflexota</taxon>
        <taxon>Candidatus Thermofontia</taxon>
        <taxon>Phototrophicales</taxon>
        <taxon>Phototrophicaceae</taxon>
        <taxon>Phototrophicus</taxon>
    </lineage>
</organism>
<evidence type="ECO:0000259" key="8">
    <source>
        <dbReference type="Pfam" id="PF07992"/>
    </source>
</evidence>
<feature type="binding site" evidence="5">
    <location>
        <position position="312"/>
    </location>
    <ligand>
        <name>FAD</name>
        <dbReference type="ChEBI" id="CHEBI:57692"/>
    </ligand>
</feature>
<evidence type="ECO:0000256" key="1">
    <source>
        <dbReference type="ARBA" id="ARBA00007532"/>
    </source>
</evidence>
<evidence type="ECO:0000256" key="5">
    <source>
        <dbReference type="PIRSR" id="PIRSR000350-3"/>
    </source>
</evidence>
<dbReference type="InterPro" id="IPR004099">
    <property type="entry name" value="Pyr_nucl-diS_OxRdtase_dimer"/>
</dbReference>
<name>A0A7S8IH50_9CHLR</name>
<dbReference type="InterPro" id="IPR001100">
    <property type="entry name" value="Pyr_nuc-diS_OxRdtase"/>
</dbReference>
<dbReference type="GO" id="GO:0050660">
    <property type="term" value="F:flavin adenine dinucleotide binding"/>
    <property type="evidence" value="ECO:0007669"/>
    <property type="project" value="TreeGrafter"/>
</dbReference>
<dbReference type="KEGG" id="pmet:G4Y79_11970"/>
<dbReference type="Proteomes" id="UP000594468">
    <property type="component" value="Chromosome"/>
</dbReference>
<gene>
    <name evidence="9" type="ORF">G4Y79_11970</name>
</gene>
<keyword evidence="2" id="KW-0285">Flavoprotein</keyword>
<evidence type="ECO:0000256" key="2">
    <source>
        <dbReference type="ARBA" id="ARBA00022630"/>
    </source>
</evidence>
<protein>
    <submittedName>
        <fullName evidence="9">Mercuric reductase</fullName>
    </submittedName>
</protein>
<evidence type="ECO:0000256" key="3">
    <source>
        <dbReference type="ARBA" id="ARBA00022827"/>
    </source>
</evidence>
<proteinExistence type="inferred from homology"/>
<dbReference type="InterPro" id="IPR016156">
    <property type="entry name" value="FAD/NAD-linked_Rdtase_dimer_sf"/>
</dbReference>
<reference evidence="9 10" key="1">
    <citation type="submission" date="2020-02" db="EMBL/GenBank/DDBJ databases">
        <authorList>
            <person name="Zheng R.K."/>
            <person name="Sun C.M."/>
        </authorList>
    </citation>
    <scope>NUCLEOTIDE SEQUENCE [LARGE SCALE GENOMIC DNA]</scope>
    <source>
        <strain evidence="10">rifampicinis</strain>
    </source>
</reference>
<evidence type="ECO:0000256" key="4">
    <source>
        <dbReference type="PIRSR" id="PIRSR000350-2"/>
    </source>
</evidence>